<evidence type="ECO:0000313" key="3">
    <source>
        <dbReference type="EMBL" id="EPH46638.1"/>
    </source>
</evidence>
<feature type="domain" description="Thiopeptide-type bacteriocin biosynthesis" evidence="2">
    <location>
        <begin position="777"/>
        <end position="1051"/>
    </location>
</feature>
<feature type="domain" description="Lantibiotic dehydratase N-terminal" evidence="1">
    <location>
        <begin position="24"/>
        <end position="701"/>
    </location>
</feature>
<dbReference type="Pfam" id="PF14028">
    <property type="entry name" value="Lant_dehydr_C"/>
    <property type="match status" value="1"/>
</dbReference>
<evidence type="ECO:0000313" key="4">
    <source>
        <dbReference type="Proteomes" id="UP000014629"/>
    </source>
</evidence>
<reference evidence="3 4" key="1">
    <citation type="submission" date="2013-02" db="EMBL/GenBank/DDBJ databases">
        <title>Draft Genome Sequence of Streptomyces aurantiacus, Which Produces Setomimycin.</title>
        <authorList>
            <person name="Gruening B.A."/>
            <person name="Praeg A."/>
            <person name="Erxleben A."/>
            <person name="Guenther S."/>
            <person name="Mueller M."/>
        </authorList>
    </citation>
    <scope>NUCLEOTIDE SEQUENCE [LARGE SCALE GENOMIC DNA]</scope>
    <source>
        <strain evidence="3 4">JA 4570</strain>
    </source>
</reference>
<dbReference type="Proteomes" id="UP000014629">
    <property type="component" value="Unassembled WGS sequence"/>
</dbReference>
<keyword evidence="4" id="KW-1185">Reference proteome</keyword>
<name>S3ZTZ2_9ACTN</name>
<evidence type="ECO:0000259" key="2">
    <source>
        <dbReference type="Pfam" id="PF14028"/>
    </source>
</evidence>
<protein>
    <submittedName>
        <fullName evidence="3">Putative Subtilin biosynthesis protein SpaB</fullName>
    </submittedName>
</protein>
<gene>
    <name evidence="3" type="ORF">STRAU_0302</name>
</gene>
<dbReference type="AlphaFoldDB" id="S3ZTZ2"/>
<dbReference type="InterPro" id="IPR006827">
    <property type="entry name" value="Lant_deHydtase_N"/>
</dbReference>
<dbReference type="Pfam" id="PF04738">
    <property type="entry name" value="Lant_dehydr_N"/>
    <property type="match status" value="1"/>
</dbReference>
<dbReference type="NCBIfam" id="TIGR03891">
    <property type="entry name" value="thiopep_ocin"/>
    <property type="match status" value="1"/>
</dbReference>
<dbReference type="InterPro" id="IPR023809">
    <property type="entry name" value="Thiopep_bacteriocin_synth_dom"/>
</dbReference>
<accession>S3ZTZ2</accession>
<organism evidence="3 4">
    <name type="scientific">Streptomyces aurantiacus JA 4570</name>
    <dbReference type="NCBI Taxonomy" id="1286094"/>
    <lineage>
        <taxon>Bacteria</taxon>
        <taxon>Bacillati</taxon>
        <taxon>Actinomycetota</taxon>
        <taxon>Actinomycetes</taxon>
        <taxon>Kitasatosporales</taxon>
        <taxon>Streptomycetaceae</taxon>
        <taxon>Streptomyces</taxon>
        <taxon>Streptomyces aurantiacus group</taxon>
    </lineage>
</organism>
<dbReference type="EMBL" id="AOPZ01000010">
    <property type="protein sequence ID" value="EPH46638.1"/>
    <property type="molecule type" value="Genomic_DNA"/>
</dbReference>
<proteinExistence type="predicted"/>
<dbReference type="PATRIC" id="fig|1286094.4.peg.296"/>
<sequence>MRDPRPPGWLAASSPVELLHGAAADAVFMDALGVASPSLARLVGLSKDRGGPAAKPDAQLRKAALSVARYESRIRTRCTPFGLFAGVAPARAGEAAKVRWQSGPVSRTQVDLDWLAGLVREWESDPEIFVHLALHRHAGLVTRGQRLVVLAPSNSTPGAGDRPKDEISVRHTAAVRAALDSVRDGVAVGDVVRDLERRFPGAPPGAALRVVRQLVDQEFLFTELRPRLDGSDALEQVTSVLERIAKDCAAARMPLEALRRVAAARTRYDATPLGQRYQPLRDLNARMRELREAERSLHVDLALGAEVHLPVSVFDEAARAAGVLWRLSSPVPGAAHLGAYHEAFLERYGQDRLVPLPELLDDTRGLGAPAGYKWPQHAARPATATATAATTGRPSSGTELGRLLGRLVADACRAGRSEVVLDDALVDRLAPNPPGAHQVPDSCEFYCQLVAASEEALSGGDYLLAAGPWPGPLEAGASMGRFAGLLGTLPDEVAAACARDSAPDQDSELPLTIAYQPRLSRARNVANCPPTALLRISLGSPSTTETQEVGLHEIAVGADRDALYAVHLPSGRRVRPRADHALDAQGQAPNAARLLLDIGRFGHHYPRPWEWGPLSDLPALPRVRYGRAVLAAARWRLDELGERIRDQQAHASKRGDKAEDAWREAVAVWRDRWAVPRHVVVGQFDRRLRLDLECRWHLDVLRDLVAKQPDLIAEELPGGSERPDGWLRDGSDAPRLAELVVPLLRTARNAEIAPTPLSARTVEIANRPRQSLPGEEWLYGKLYLPARSVDSFLRERLSPFLHGLTDDERAATDRWFFIRYRDDDDHLRLRFHGTPDALWQCLFPRLREAVRRWTDEGVIGRFALDTYDPEWERYGGPQVQESAERYFCADSRAALILLSAAHTGGLDLDSTGLAALTVASLAQGLAQPPPMDDVVRRYEGQDELGAAWLCRLASARELPEDFRERRAAWLRLIDPAGDWPGLRQSEQGLAVVTALKESTAALRAYVDQLAAHAGPDTPPLAHVVPSLTHMACNRLVGYARDRERHALALARACIVAHADRRRHQR</sequence>
<comment type="caution">
    <text evidence="3">The sequence shown here is derived from an EMBL/GenBank/DDBJ whole genome shotgun (WGS) entry which is preliminary data.</text>
</comment>
<evidence type="ECO:0000259" key="1">
    <source>
        <dbReference type="Pfam" id="PF04738"/>
    </source>
</evidence>